<feature type="compositionally biased region" description="Acidic residues" evidence="1">
    <location>
        <begin position="104"/>
        <end position="114"/>
    </location>
</feature>
<feature type="region of interest" description="Disordered" evidence="1">
    <location>
        <begin position="183"/>
        <end position="206"/>
    </location>
</feature>
<name>A0A7S3ER56_9EUKA</name>
<organism evidence="2">
    <name type="scientific">Haptolina ericina</name>
    <dbReference type="NCBI Taxonomy" id="156174"/>
    <lineage>
        <taxon>Eukaryota</taxon>
        <taxon>Haptista</taxon>
        <taxon>Haptophyta</taxon>
        <taxon>Prymnesiophyceae</taxon>
        <taxon>Prymnesiales</taxon>
        <taxon>Prymnesiaceae</taxon>
        <taxon>Haptolina</taxon>
    </lineage>
</organism>
<evidence type="ECO:0000313" key="2">
    <source>
        <dbReference type="EMBL" id="CAE0096067.1"/>
    </source>
</evidence>
<protein>
    <submittedName>
        <fullName evidence="2">Uncharacterized protein</fullName>
    </submittedName>
</protein>
<accession>A0A7S3ER56</accession>
<feature type="region of interest" description="Disordered" evidence="1">
    <location>
        <begin position="74"/>
        <end position="147"/>
    </location>
</feature>
<dbReference type="EMBL" id="HBHX01000351">
    <property type="protein sequence ID" value="CAE0096067.1"/>
    <property type="molecule type" value="Transcribed_RNA"/>
</dbReference>
<evidence type="ECO:0000256" key="1">
    <source>
        <dbReference type="SAM" id="MobiDB-lite"/>
    </source>
</evidence>
<reference evidence="2" key="1">
    <citation type="submission" date="2021-01" db="EMBL/GenBank/DDBJ databases">
        <authorList>
            <person name="Corre E."/>
            <person name="Pelletier E."/>
            <person name="Niang G."/>
            <person name="Scheremetjew M."/>
            <person name="Finn R."/>
            <person name="Kale V."/>
            <person name="Holt S."/>
            <person name="Cochrane G."/>
            <person name="Meng A."/>
            <person name="Brown T."/>
            <person name="Cohen L."/>
        </authorList>
    </citation>
    <scope>NUCLEOTIDE SEQUENCE</scope>
    <source>
        <strain evidence="2">CCMP281</strain>
    </source>
</reference>
<proteinExistence type="predicted"/>
<gene>
    <name evidence="2" type="ORF">HERI1096_LOCUS202</name>
</gene>
<sequence>MQKAVADHVGPPLPCPIGTSAARHKTFFLGLCCANGTTTTMDELDESMSYGNGNSAGQALSLAIASAPPDQLELSPTRVARDPDGAPSGGKPRKKKKAIHSTDESESMEDDDDSAIAAPSQEGLQDLAAHEAIGQAAGPLSNSTARKHASALHGLMTDVSVAAFPEEHAYTTHASAAIARAEGEVAVGSSPPSEEWHTAGPAGDSS</sequence>
<dbReference type="AlphaFoldDB" id="A0A7S3ER56"/>